<dbReference type="InterPro" id="IPR000008">
    <property type="entry name" value="C2_dom"/>
</dbReference>
<dbReference type="Pfam" id="PF00168">
    <property type="entry name" value="C2"/>
    <property type="match status" value="2"/>
</dbReference>
<proteinExistence type="predicted"/>
<keyword evidence="4" id="KW-1185">Reference proteome</keyword>
<dbReference type="SMART" id="SM00239">
    <property type="entry name" value="C2"/>
    <property type="match status" value="2"/>
</dbReference>
<feature type="domain" description="C2" evidence="2">
    <location>
        <begin position="200"/>
        <end position="333"/>
    </location>
</feature>
<dbReference type="GeneID" id="114327628"/>
<dbReference type="InterPro" id="IPR035892">
    <property type="entry name" value="C2_domain_sf"/>
</dbReference>
<organism evidence="3 4">
    <name type="scientific">Diabrotica virgifera virgifera</name>
    <name type="common">western corn rootworm</name>
    <dbReference type="NCBI Taxonomy" id="50390"/>
    <lineage>
        <taxon>Eukaryota</taxon>
        <taxon>Metazoa</taxon>
        <taxon>Ecdysozoa</taxon>
        <taxon>Arthropoda</taxon>
        <taxon>Hexapoda</taxon>
        <taxon>Insecta</taxon>
        <taxon>Pterygota</taxon>
        <taxon>Neoptera</taxon>
        <taxon>Endopterygota</taxon>
        <taxon>Coleoptera</taxon>
        <taxon>Polyphaga</taxon>
        <taxon>Cucujiformia</taxon>
        <taxon>Chrysomeloidea</taxon>
        <taxon>Chrysomelidae</taxon>
        <taxon>Galerucinae</taxon>
        <taxon>Diabroticina</taxon>
        <taxon>Diabroticites</taxon>
        <taxon>Diabrotica</taxon>
    </lineage>
</organism>
<protein>
    <recommendedName>
        <fullName evidence="2">C2 domain-containing protein</fullName>
    </recommendedName>
</protein>
<dbReference type="RefSeq" id="XP_050516913.1">
    <property type="nucleotide sequence ID" value="XM_050660956.1"/>
</dbReference>
<evidence type="ECO:0000313" key="3">
    <source>
        <dbReference type="EnsemblMetazoa" id="XP_050516913.1"/>
    </source>
</evidence>
<dbReference type="InterPro" id="IPR001565">
    <property type="entry name" value="Synaptotagmin"/>
</dbReference>
<dbReference type="PRINTS" id="PR00360">
    <property type="entry name" value="C2DOMAIN"/>
</dbReference>
<dbReference type="Proteomes" id="UP001652700">
    <property type="component" value="Unplaced"/>
</dbReference>
<evidence type="ECO:0000259" key="2">
    <source>
        <dbReference type="PROSITE" id="PS50004"/>
    </source>
</evidence>
<feature type="domain" description="C2" evidence="2">
    <location>
        <begin position="68"/>
        <end position="189"/>
    </location>
</feature>
<sequence>MFKFFKQNKSNNTEEDTLVDDFVFIDLSKPRTPRTITKPLGEIDPEFYKNKPTVSQNNEPSNNLVGELCGKLFFGLQYEKDLDSLTVQLFSAKDLPAKDMNGLCDPYVKIFLAPNKKKKFQTKVQMKNKNPVFNETFIFNVVYEDLRKRYLQFSVYDFDRFSKHDLIGQVIFKNLDEVADLRQEVEYTMDIILPPSEKEQLGELNLCLCYLPTAGRLTVTILKGHKLKAMDIGGKSDPYVKVYLVSHGKIVKKKKTRVRHKTLSPVYNEALVFQVPHETIKDVAFVIQVIDYDRISKNDLMGFVVIGPNVEGQAHAHWIEMMQKPRKNITRWYPLSETLPDDINIVKEGTFVKKLNCFGNK</sequence>
<keyword evidence="1" id="KW-0677">Repeat</keyword>
<dbReference type="PANTHER" id="PTHR10024">
    <property type="entry name" value="SYNAPTOTAGMIN"/>
    <property type="match status" value="1"/>
</dbReference>
<accession>A0ABM5L396</accession>
<dbReference type="Gene3D" id="2.60.40.150">
    <property type="entry name" value="C2 domain"/>
    <property type="match status" value="2"/>
</dbReference>
<dbReference type="PROSITE" id="PS50004">
    <property type="entry name" value="C2"/>
    <property type="match status" value="2"/>
</dbReference>
<reference evidence="3" key="1">
    <citation type="submission" date="2025-05" db="UniProtKB">
        <authorList>
            <consortium name="EnsemblMetazoa"/>
        </authorList>
    </citation>
    <scope>IDENTIFICATION</scope>
</reference>
<evidence type="ECO:0000256" key="1">
    <source>
        <dbReference type="ARBA" id="ARBA00022737"/>
    </source>
</evidence>
<evidence type="ECO:0000313" key="4">
    <source>
        <dbReference type="Proteomes" id="UP001652700"/>
    </source>
</evidence>
<dbReference type="PANTHER" id="PTHR10024:SF374">
    <property type="entry name" value="C2 DOMAIN-CONTAINING PROTEIN"/>
    <property type="match status" value="1"/>
</dbReference>
<dbReference type="PRINTS" id="PR00399">
    <property type="entry name" value="SYNAPTOTAGMN"/>
</dbReference>
<dbReference type="SUPFAM" id="SSF49562">
    <property type="entry name" value="C2 domain (Calcium/lipid-binding domain, CaLB)"/>
    <property type="match status" value="2"/>
</dbReference>
<name>A0ABM5L396_DIAVI</name>
<dbReference type="EnsemblMetazoa" id="XM_050660956.1">
    <property type="protein sequence ID" value="XP_050516913.1"/>
    <property type="gene ID" value="LOC114327628"/>
</dbReference>